<dbReference type="Proteomes" id="UP000257109">
    <property type="component" value="Unassembled WGS sequence"/>
</dbReference>
<evidence type="ECO:0000313" key="2">
    <source>
        <dbReference type="Proteomes" id="UP000257109"/>
    </source>
</evidence>
<dbReference type="OrthoDB" id="1738562at2759"/>
<evidence type="ECO:0008006" key="3">
    <source>
        <dbReference type="Google" id="ProtNLM"/>
    </source>
</evidence>
<dbReference type="AlphaFoldDB" id="A0A371EHP1"/>
<dbReference type="InterPro" id="IPR053134">
    <property type="entry name" value="RNA-dir_DNA_polymerase"/>
</dbReference>
<name>A0A371EHP1_MUCPR</name>
<dbReference type="SUPFAM" id="SSF56672">
    <property type="entry name" value="DNA/RNA polymerases"/>
    <property type="match status" value="1"/>
</dbReference>
<proteinExistence type="predicted"/>
<dbReference type="PANTHER" id="PTHR24559">
    <property type="entry name" value="TRANSPOSON TY3-I GAG-POL POLYPROTEIN"/>
    <property type="match status" value="1"/>
</dbReference>
<accession>A0A371EHP1</accession>
<protein>
    <recommendedName>
        <fullName evidence="3">Reverse transcriptase domain-containing protein</fullName>
    </recommendedName>
</protein>
<dbReference type="Gene3D" id="3.30.70.270">
    <property type="match status" value="1"/>
</dbReference>
<dbReference type="PANTHER" id="PTHR24559:SF445">
    <property type="entry name" value="RNA-DIRECTED DNA POLYMERASE HOMOLOG"/>
    <property type="match status" value="1"/>
</dbReference>
<reference evidence="1" key="1">
    <citation type="submission" date="2018-05" db="EMBL/GenBank/DDBJ databases">
        <title>Draft genome of Mucuna pruriens seed.</title>
        <authorList>
            <person name="Nnadi N.E."/>
            <person name="Vos R."/>
            <person name="Hasami M.H."/>
            <person name="Devisetty U.K."/>
            <person name="Aguiy J.C."/>
        </authorList>
    </citation>
    <scope>NUCLEOTIDE SEQUENCE [LARGE SCALE GENOMIC DNA]</scope>
    <source>
        <strain evidence="1">JCA_2017</strain>
    </source>
</reference>
<dbReference type="InterPro" id="IPR043502">
    <property type="entry name" value="DNA/RNA_pol_sf"/>
</dbReference>
<gene>
    <name evidence="1" type="ORF">CR513_55914</name>
</gene>
<comment type="caution">
    <text evidence="1">The sequence shown here is derived from an EMBL/GenBank/DDBJ whole genome shotgun (WGS) entry which is preliminary data.</text>
</comment>
<sequence>MTVVKNRQYEMVPMRIQNSYQVCIDYKKLNQVTRKDHFPLPFIDQVLEKLAEKSHYCFLDGFSDSHKTSGPTQDHLYMSLQNVRIYKNVVWIVQCSKYLLEVHDQRLLRPLGRLHGDLHR</sequence>
<evidence type="ECO:0000313" key="1">
    <source>
        <dbReference type="EMBL" id="RDX65429.1"/>
    </source>
</evidence>
<feature type="non-terminal residue" evidence="1">
    <location>
        <position position="1"/>
    </location>
</feature>
<dbReference type="InterPro" id="IPR043128">
    <property type="entry name" value="Rev_trsase/Diguanyl_cyclase"/>
</dbReference>
<dbReference type="EMBL" id="QJKJ01013905">
    <property type="protein sequence ID" value="RDX65429.1"/>
    <property type="molecule type" value="Genomic_DNA"/>
</dbReference>
<keyword evidence="2" id="KW-1185">Reference proteome</keyword>
<organism evidence="1 2">
    <name type="scientific">Mucuna pruriens</name>
    <name type="common">Velvet bean</name>
    <name type="synonym">Dolichos pruriens</name>
    <dbReference type="NCBI Taxonomy" id="157652"/>
    <lineage>
        <taxon>Eukaryota</taxon>
        <taxon>Viridiplantae</taxon>
        <taxon>Streptophyta</taxon>
        <taxon>Embryophyta</taxon>
        <taxon>Tracheophyta</taxon>
        <taxon>Spermatophyta</taxon>
        <taxon>Magnoliopsida</taxon>
        <taxon>eudicotyledons</taxon>
        <taxon>Gunneridae</taxon>
        <taxon>Pentapetalae</taxon>
        <taxon>rosids</taxon>
        <taxon>fabids</taxon>
        <taxon>Fabales</taxon>
        <taxon>Fabaceae</taxon>
        <taxon>Papilionoideae</taxon>
        <taxon>50 kb inversion clade</taxon>
        <taxon>NPAAA clade</taxon>
        <taxon>indigoferoid/millettioid clade</taxon>
        <taxon>Phaseoleae</taxon>
        <taxon>Mucuna</taxon>
    </lineage>
</organism>